<gene>
    <name evidence="3" type="ORF">BDZ31_003551</name>
</gene>
<reference evidence="3 4" key="1">
    <citation type="submission" date="2020-08" db="EMBL/GenBank/DDBJ databases">
        <title>Genomic Encyclopedia of Archaeal and Bacterial Type Strains, Phase II (KMG-II): from individual species to whole genera.</title>
        <authorList>
            <person name="Goeker M."/>
        </authorList>
    </citation>
    <scope>NUCLEOTIDE SEQUENCE [LARGE SCALE GENOMIC DNA]</scope>
    <source>
        <strain evidence="3 4">DSM 23288</strain>
    </source>
</reference>
<feature type="domain" description="NodB homology" evidence="2">
    <location>
        <begin position="110"/>
        <end position="293"/>
    </location>
</feature>
<comment type="caution">
    <text evidence="3">The sequence shown here is derived from an EMBL/GenBank/DDBJ whole genome shotgun (WGS) entry which is preliminary data.</text>
</comment>
<feature type="compositionally biased region" description="Basic residues" evidence="1">
    <location>
        <begin position="10"/>
        <end position="22"/>
    </location>
</feature>
<dbReference type="InterPro" id="IPR011330">
    <property type="entry name" value="Glyco_hydro/deAcase_b/a-brl"/>
</dbReference>
<feature type="region of interest" description="Disordered" evidence="1">
    <location>
        <begin position="1"/>
        <end position="22"/>
    </location>
</feature>
<proteinExistence type="predicted"/>
<dbReference type="PANTHER" id="PTHR10587">
    <property type="entry name" value="GLYCOSYL TRANSFERASE-RELATED"/>
    <property type="match status" value="1"/>
</dbReference>
<dbReference type="Gene3D" id="3.20.20.370">
    <property type="entry name" value="Glycoside hydrolase/deacetylase"/>
    <property type="match status" value="1"/>
</dbReference>
<dbReference type="CDD" id="cd10917">
    <property type="entry name" value="CE4_NodB_like_6s_7s"/>
    <property type="match status" value="1"/>
</dbReference>
<dbReference type="Pfam" id="PF01522">
    <property type="entry name" value="Polysacc_deac_1"/>
    <property type="match status" value="1"/>
</dbReference>
<evidence type="ECO:0000256" key="1">
    <source>
        <dbReference type="SAM" id="MobiDB-lite"/>
    </source>
</evidence>
<dbReference type="GO" id="GO:0016810">
    <property type="term" value="F:hydrolase activity, acting on carbon-nitrogen (but not peptide) bonds"/>
    <property type="evidence" value="ECO:0007669"/>
    <property type="project" value="InterPro"/>
</dbReference>
<dbReference type="PROSITE" id="PS51677">
    <property type="entry name" value="NODB"/>
    <property type="match status" value="1"/>
</dbReference>
<sequence length="308" mass="32801">MARLSDEQRRARRARAKRARRRRRHLAGGALLGVVALIAGLALFASGSDPTGDAVAEAEATVARDAPAADGGRAAGRARERAVPKVAIDAIPPLRAGTAEVVQRGPAAGRKVALTFDDGFCADCVTTLIRQLERTGAHATLFPNGTYGSSWAPHARAIRRLVAAGQVIVGSHTFSHVDSPAVGAAAFGADLDRNERWIQQTFGLTGRPYLRPPYGAYDAGTLAAAGERGYTKVVMWSGTVADSNLRSRAYILNAIEHWARPGAIILLHANYPPTAEALPEIVRILRRKRLRTATLQELIGGSPYRPAG</sequence>
<evidence type="ECO:0000259" key="2">
    <source>
        <dbReference type="PROSITE" id="PS51677"/>
    </source>
</evidence>
<name>A0A840IJ33_9ACTN</name>
<accession>A0A840IJ33</accession>
<evidence type="ECO:0000313" key="3">
    <source>
        <dbReference type="EMBL" id="MBB4663950.1"/>
    </source>
</evidence>
<protein>
    <submittedName>
        <fullName evidence="3">Peptidoglycan/xylan/chitin deacetylase (PgdA/CDA1 family)</fullName>
    </submittedName>
</protein>
<dbReference type="InterPro" id="IPR050248">
    <property type="entry name" value="Polysacc_deacetylase_ArnD"/>
</dbReference>
<dbReference type="InterPro" id="IPR002509">
    <property type="entry name" value="NODB_dom"/>
</dbReference>
<dbReference type="EMBL" id="JACHNU010000005">
    <property type="protein sequence ID" value="MBB4663950.1"/>
    <property type="molecule type" value="Genomic_DNA"/>
</dbReference>
<organism evidence="3 4">
    <name type="scientific">Conexibacter arvalis</name>
    <dbReference type="NCBI Taxonomy" id="912552"/>
    <lineage>
        <taxon>Bacteria</taxon>
        <taxon>Bacillati</taxon>
        <taxon>Actinomycetota</taxon>
        <taxon>Thermoleophilia</taxon>
        <taxon>Solirubrobacterales</taxon>
        <taxon>Conexibacteraceae</taxon>
        <taxon>Conexibacter</taxon>
    </lineage>
</organism>
<dbReference type="SUPFAM" id="SSF88713">
    <property type="entry name" value="Glycoside hydrolase/deacetylase"/>
    <property type="match status" value="1"/>
</dbReference>
<dbReference type="GO" id="GO:0005975">
    <property type="term" value="P:carbohydrate metabolic process"/>
    <property type="evidence" value="ECO:0007669"/>
    <property type="project" value="InterPro"/>
</dbReference>
<dbReference type="AlphaFoldDB" id="A0A840IJ33"/>
<evidence type="ECO:0000313" key="4">
    <source>
        <dbReference type="Proteomes" id="UP000585272"/>
    </source>
</evidence>
<keyword evidence="4" id="KW-1185">Reference proteome</keyword>
<dbReference type="Proteomes" id="UP000585272">
    <property type="component" value="Unassembled WGS sequence"/>
</dbReference>
<dbReference type="RefSeq" id="WP_183343668.1">
    <property type="nucleotide sequence ID" value="NZ_JACHNU010000005.1"/>
</dbReference>